<feature type="region of interest" description="Disordered" evidence="1">
    <location>
        <begin position="379"/>
        <end position="415"/>
    </location>
</feature>
<dbReference type="RefSeq" id="XP_025522368.1">
    <property type="nucleotide sequence ID" value="XM_025667176.1"/>
</dbReference>
<reference evidence="2 3" key="1">
    <citation type="submission" date="2018-02" db="EMBL/GenBank/DDBJ databases">
        <title>The genomes of Aspergillus section Nigri reveals drivers in fungal speciation.</title>
        <authorList>
            <consortium name="DOE Joint Genome Institute"/>
            <person name="Vesth T.C."/>
            <person name="Nybo J."/>
            <person name="Theobald S."/>
            <person name="Brandl J."/>
            <person name="Frisvad J.C."/>
            <person name="Nielsen K.F."/>
            <person name="Lyhne E.K."/>
            <person name="Kogle M.E."/>
            <person name="Kuo A."/>
            <person name="Riley R."/>
            <person name="Clum A."/>
            <person name="Nolan M."/>
            <person name="Lipzen A."/>
            <person name="Salamov A."/>
            <person name="Henrissat B."/>
            <person name="Wiebenga A."/>
            <person name="De vries R.P."/>
            <person name="Grigoriev I.V."/>
            <person name="Mortensen U.H."/>
            <person name="Andersen M.R."/>
            <person name="Baker S.E."/>
        </authorList>
    </citation>
    <scope>NUCLEOTIDE SEQUENCE [LARGE SCALE GENOMIC DNA]</scope>
    <source>
        <strain evidence="2 3">CBS 114.51</strain>
    </source>
</reference>
<protein>
    <recommendedName>
        <fullName evidence="4">Mucin</fullName>
    </recommendedName>
</protein>
<dbReference type="SUPFAM" id="SSF47954">
    <property type="entry name" value="Cyclin-like"/>
    <property type="match status" value="1"/>
</dbReference>
<dbReference type="GO" id="GO:0005634">
    <property type="term" value="C:nucleus"/>
    <property type="evidence" value="ECO:0007669"/>
    <property type="project" value="TreeGrafter"/>
</dbReference>
<dbReference type="GeneID" id="37170868"/>
<sequence length="667" mass="72403">MSLPVLPPQPQLPTLHPVTPTIAPYPRSDSARKRPFESIPDISDNWTAPFRDGLPTPPSEMNGVATYNVIPSSAYGSKLDGITLPPYAKVSDYPRMNFDGATAMVPTSKPQYQPPVKENNPREPESQKKSSTNSTASYLQIPSTINNSKGSLAEFAAQMTCLFWFESAAKLKAVEERSPSAGPLAPETMPTVGFQKWVTNILSTTQVSQNVVLLALMFVYRLKKFNPGVRGKKGSEYRLMTIALMLGNKFLDDNTYTNKTWAEVSGITVQEIHIMEVEFLSNIRYNLYASKEEWRQWHVKLGLFADYFNNAPRVAEKSDRPAVPPALRVSPGLAPISRAALCSPSKLPSPPAADALRSHHWPLPLNGLPYAGGACQLPPSDLSLASSHQNPRKRSRDEAVEELPSKRNTAAMVPNLPNLPVSSALTNIPALLPALPPALPPVMPSTSTSTTTTTTTSTAPSTSVPSLVPAMPDSVSRLPRPNFPALSLAPTMPPAVSSVPQLPSTGRVMPPVYAPPNTWISQQMPTTTTVAPAVTVPTVPPLSNGLYTSLPDPSRHHNSPFAISSATISPAVSAYSVTPQTHLSPSFFLANRNSPYRPVRSVNTLLIPPPSTSLQQQRSVPFDHMHYQPLGKTVTERKTGVLPYLHHEAWPSGPIGQPMFHSSFSFP</sequence>
<feature type="region of interest" description="Disordered" evidence="1">
    <location>
        <begin position="1"/>
        <end position="48"/>
    </location>
</feature>
<dbReference type="GO" id="GO:0016538">
    <property type="term" value="F:cyclin-dependent protein serine/threonine kinase regulator activity"/>
    <property type="evidence" value="ECO:0007669"/>
    <property type="project" value="TreeGrafter"/>
</dbReference>
<keyword evidence="3" id="KW-1185">Reference proteome</keyword>
<feature type="compositionally biased region" description="Polar residues" evidence="1">
    <location>
        <begin position="129"/>
        <end position="138"/>
    </location>
</feature>
<dbReference type="GO" id="GO:0000307">
    <property type="term" value="C:cyclin-dependent protein kinase holoenzyme complex"/>
    <property type="evidence" value="ECO:0007669"/>
    <property type="project" value="TreeGrafter"/>
</dbReference>
<evidence type="ECO:0008006" key="4">
    <source>
        <dbReference type="Google" id="ProtNLM"/>
    </source>
</evidence>
<feature type="compositionally biased region" description="Low complexity" evidence="1">
    <location>
        <begin position="444"/>
        <end position="469"/>
    </location>
</feature>
<dbReference type="GO" id="GO:0019901">
    <property type="term" value="F:protein kinase binding"/>
    <property type="evidence" value="ECO:0007669"/>
    <property type="project" value="InterPro"/>
</dbReference>
<dbReference type="PANTHER" id="PTHR15615">
    <property type="match status" value="1"/>
</dbReference>
<dbReference type="Gene3D" id="1.10.472.10">
    <property type="entry name" value="Cyclin-like"/>
    <property type="match status" value="1"/>
</dbReference>
<proteinExistence type="predicted"/>
<dbReference type="OrthoDB" id="442243at2759"/>
<feature type="region of interest" description="Disordered" evidence="1">
    <location>
        <begin position="101"/>
        <end position="138"/>
    </location>
</feature>
<dbReference type="InterPro" id="IPR036915">
    <property type="entry name" value="Cyclin-like_sf"/>
</dbReference>
<feature type="compositionally biased region" description="Pro residues" evidence="1">
    <location>
        <begin position="1"/>
        <end position="11"/>
    </location>
</feature>
<accession>A0A8T8WLB3</accession>
<dbReference type="CDD" id="cd20557">
    <property type="entry name" value="CYCLIN_ScPCL1-like"/>
    <property type="match status" value="1"/>
</dbReference>
<dbReference type="InterPro" id="IPR013922">
    <property type="entry name" value="Cyclin_PHO80-like"/>
</dbReference>
<dbReference type="Proteomes" id="UP000249497">
    <property type="component" value="Unassembled WGS sequence"/>
</dbReference>
<dbReference type="AlphaFoldDB" id="A0A8T8WLB3"/>
<feature type="compositionally biased region" description="Low complexity" evidence="1">
    <location>
        <begin position="12"/>
        <end position="21"/>
    </location>
</feature>
<feature type="region of interest" description="Disordered" evidence="1">
    <location>
        <begin position="442"/>
        <end position="476"/>
    </location>
</feature>
<name>A0A8T8WLB3_ASPJA</name>
<evidence type="ECO:0000313" key="3">
    <source>
        <dbReference type="Proteomes" id="UP000249497"/>
    </source>
</evidence>
<gene>
    <name evidence="2" type="ORF">BO86DRAFT_250336</name>
</gene>
<feature type="compositionally biased region" description="Basic and acidic residues" evidence="1">
    <location>
        <begin position="119"/>
        <end position="128"/>
    </location>
</feature>
<dbReference type="PANTHER" id="PTHR15615:SF118">
    <property type="entry name" value="CYCLIN, HYPOTHETICAL (EUROFUNG)"/>
    <property type="match status" value="1"/>
</dbReference>
<evidence type="ECO:0000313" key="2">
    <source>
        <dbReference type="EMBL" id="RAH76474.1"/>
    </source>
</evidence>
<dbReference type="Pfam" id="PF08613">
    <property type="entry name" value="Cyclin"/>
    <property type="match status" value="1"/>
</dbReference>
<dbReference type="EMBL" id="KZ824867">
    <property type="protein sequence ID" value="RAH76474.1"/>
    <property type="molecule type" value="Genomic_DNA"/>
</dbReference>
<evidence type="ECO:0000256" key="1">
    <source>
        <dbReference type="SAM" id="MobiDB-lite"/>
    </source>
</evidence>
<organism evidence="2 3">
    <name type="scientific">Aspergillus japonicus CBS 114.51</name>
    <dbReference type="NCBI Taxonomy" id="1448312"/>
    <lineage>
        <taxon>Eukaryota</taxon>
        <taxon>Fungi</taxon>
        <taxon>Dikarya</taxon>
        <taxon>Ascomycota</taxon>
        <taxon>Pezizomycotina</taxon>
        <taxon>Eurotiomycetes</taxon>
        <taxon>Eurotiomycetidae</taxon>
        <taxon>Eurotiales</taxon>
        <taxon>Aspergillaceae</taxon>
        <taxon>Aspergillus</taxon>
        <taxon>Aspergillus subgen. Circumdati</taxon>
    </lineage>
</organism>